<dbReference type="PANTHER" id="PTHR12174:SF23">
    <property type="entry name" value="MINOR HISTOCOMPATIBILITY ANTIGEN H13"/>
    <property type="match status" value="1"/>
</dbReference>
<comment type="subcellular location">
    <subcellularLocation>
        <location evidence="1">Endoplasmic reticulum membrane</location>
        <topology evidence="1">Multi-pass membrane protein</topology>
    </subcellularLocation>
</comment>
<evidence type="ECO:0000256" key="9">
    <source>
        <dbReference type="SAM" id="Phobius"/>
    </source>
</evidence>
<dbReference type="AlphaFoldDB" id="A0A1J9Q6J7"/>
<keyword evidence="3 9" id="KW-0812">Transmembrane</keyword>
<evidence type="ECO:0000313" key="11">
    <source>
        <dbReference type="Proteomes" id="UP000242791"/>
    </source>
</evidence>
<reference evidence="10 11" key="1">
    <citation type="submission" date="2015-08" db="EMBL/GenBank/DDBJ databases">
        <title>Emmonsia species relationships and genome sequence.</title>
        <authorList>
            <person name="Cuomo C.A."/>
            <person name="Schwartz I.S."/>
            <person name="Kenyon C."/>
            <person name="De Hoog G.S."/>
            <person name="Govender N.P."/>
            <person name="Botha A."/>
            <person name="Moreno L."/>
            <person name="De Vries M."/>
            <person name="Munoz J.F."/>
            <person name="Stielow J.B."/>
        </authorList>
    </citation>
    <scope>NUCLEOTIDE SEQUENCE [LARGE SCALE GENOMIC DNA]</scope>
    <source>
        <strain evidence="10 11">EI222</strain>
    </source>
</reference>
<dbReference type="VEuPathDB" id="FungiDB:ACJ73_04540"/>
<name>A0A1J9Q6J7_9EURO</name>
<comment type="similarity">
    <text evidence="2">Belongs to the peptidase A22B family.</text>
</comment>
<feature type="transmembrane region" description="Helical" evidence="9">
    <location>
        <begin position="356"/>
        <end position="375"/>
    </location>
</feature>
<evidence type="ECO:0000256" key="7">
    <source>
        <dbReference type="ARBA" id="ARBA00023136"/>
    </source>
</evidence>
<feature type="transmembrane region" description="Helical" evidence="9">
    <location>
        <begin position="437"/>
        <end position="459"/>
    </location>
</feature>
<feature type="compositionally biased region" description="Acidic residues" evidence="8">
    <location>
        <begin position="629"/>
        <end position="640"/>
    </location>
</feature>
<keyword evidence="4" id="KW-0378">Hydrolase</keyword>
<dbReference type="InterPro" id="IPR006639">
    <property type="entry name" value="Preselin/SPP"/>
</dbReference>
<dbReference type="OrthoDB" id="29661at2759"/>
<dbReference type="Pfam" id="PF04258">
    <property type="entry name" value="Peptidase_A22B"/>
    <property type="match status" value="1"/>
</dbReference>
<feature type="compositionally biased region" description="Basic and acidic residues" evidence="8">
    <location>
        <begin position="604"/>
        <end position="618"/>
    </location>
</feature>
<feature type="compositionally biased region" description="Basic and acidic residues" evidence="8">
    <location>
        <begin position="503"/>
        <end position="524"/>
    </location>
</feature>
<keyword evidence="11" id="KW-1185">Reference proteome</keyword>
<proteinExistence type="inferred from homology"/>
<dbReference type="GO" id="GO:0098554">
    <property type="term" value="C:cytoplasmic side of endoplasmic reticulum membrane"/>
    <property type="evidence" value="ECO:0007669"/>
    <property type="project" value="TreeGrafter"/>
</dbReference>
<feature type="region of interest" description="Disordered" evidence="8">
    <location>
        <begin position="49"/>
        <end position="91"/>
    </location>
</feature>
<evidence type="ECO:0000256" key="1">
    <source>
        <dbReference type="ARBA" id="ARBA00004477"/>
    </source>
</evidence>
<feature type="transmembrane region" description="Helical" evidence="9">
    <location>
        <begin position="465"/>
        <end position="483"/>
    </location>
</feature>
<organism evidence="10 11">
    <name type="scientific">Blastomyces percursus</name>
    <dbReference type="NCBI Taxonomy" id="1658174"/>
    <lineage>
        <taxon>Eukaryota</taxon>
        <taxon>Fungi</taxon>
        <taxon>Dikarya</taxon>
        <taxon>Ascomycota</taxon>
        <taxon>Pezizomycotina</taxon>
        <taxon>Eurotiomycetes</taxon>
        <taxon>Eurotiomycetidae</taxon>
        <taxon>Onygenales</taxon>
        <taxon>Ajellomycetaceae</taxon>
        <taxon>Blastomyces</taxon>
    </lineage>
</organism>
<dbReference type="STRING" id="1658174.A0A1J9Q6J7"/>
<evidence type="ECO:0008006" key="12">
    <source>
        <dbReference type="Google" id="ProtNLM"/>
    </source>
</evidence>
<keyword evidence="6 9" id="KW-1133">Transmembrane helix</keyword>
<dbReference type="InterPro" id="IPR007369">
    <property type="entry name" value="Peptidase_A22B_SPP"/>
</dbReference>
<dbReference type="EMBL" id="LGTZ01000634">
    <property type="protein sequence ID" value="OJD24104.1"/>
    <property type="molecule type" value="Genomic_DNA"/>
</dbReference>
<comment type="caution">
    <text evidence="10">The sequence shown here is derived from an EMBL/GenBank/DDBJ whole genome shotgun (WGS) entry which is preliminary data.</text>
</comment>
<dbReference type="PANTHER" id="PTHR12174">
    <property type="entry name" value="SIGNAL PEPTIDE PEPTIDASE"/>
    <property type="match status" value="1"/>
</dbReference>
<dbReference type="Proteomes" id="UP000242791">
    <property type="component" value="Unassembled WGS sequence"/>
</dbReference>
<evidence type="ECO:0000256" key="6">
    <source>
        <dbReference type="ARBA" id="ARBA00022989"/>
    </source>
</evidence>
<evidence type="ECO:0000256" key="3">
    <source>
        <dbReference type="ARBA" id="ARBA00022692"/>
    </source>
</evidence>
<keyword evidence="5" id="KW-0256">Endoplasmic reticulum</keyword>
<keyword evidence="7 9" id="KW-0472">Membrane</keyword>
<feature type="transmembrane region" description="Helical" evidence="9">
    <location>
        <begin position="130"/>
        <end position="147"/>
    </location>
</feature>
<dbReference type="GO" id="GO:0006465">
    <property type="term" value="P:signal peptide processing"/>
    <property type="evidence" value="ECO:0007669"/>
    <property type="project" value="TreeGrafter"/>
</dbReference>
<feature type="transmembrane region" description="Helical" evidence="9">
    <location>
        <begin position="100"/>
        <end position="118"/>
    </location>
</feature>
<dbReference type="GO" id="GO:0098553">
    <property type="term" value="C:lumenal side of endoplasmic reticulum membrane"/>
    <property type="evidence" value="ECO:0007669"/>
    <property type="project" value="TreeGrafter"/>
</dbReference>
<accession>A0A1J9Q6J7</accession>
<protein>
    <recommendedName>
        <fullName evidence="12">Signal peptide peptidase</fullName>
    </recommendedName>
</protein>
<evidence type="ECO:0000256" key="4">
    <source>
        <dbReference type="ARBA" id="ARBA00022801"/>
    </source>
</evidence>
<feature type="region of interest" description="Disordered" evidence="8">
    <location>
        <begin position="498"/>
        <end position="572"/>
    </location>
</feature>
<evidence type="ECO:0000256" key="2">
    <source>
        <dbReference type="ARBA" id="ARBA00006859"/>
    </source>
</evidence>
<feature type="transmembrane region" description="Helical" evidence="9">
    <location>
        <begin position="298"/>
        <end position="319"/>
    </location>
</feature>
<dbReference type="GO" id="GO:0033619">
    <property type="term" value="P:membrane protein proteolysis"/>
    <property type="evidence" value="ECO:0007669"/>
    <property type="project" value="TreeGrafter"/>
</dbReference>
<dbReference type="SMART" id="SM00730">
    <property type="entry name" value="PSN"/>
    <property type="match status" value="1"/>
</dbReference>
<feature type="compositionally biased region" description="Basic and acidic residues" evidence="8">
    <location>
        <begin position="551"/>
        <end position="564"/>
    </location>
</feature>
<evidence type="ECO:0000256" key="5">
    <source>
        <dbReference type="ARBA" id="ARBA00022824"/>
    </source>
</evidence>
<evidence type="ECO:0000313" key="10">
    <source>
        <dbReference type="EMBL" id="OJD24104.1"/>
    </source>
</evidence>
<sequence>MDTAALFAKLLDRVQFEISVCKPLIPTYSHLLLSALFPIYIGAHASLTRPSSAAKPTKPKRKGSKNSDGENQEDSDEEDEEDEEEETSVKKMEGLEPSDAIMFPIMAGLTLGGLYLLIKWVEDPAILNKFLGFYFSQAGLIFAVAFIRDGLSLLKSLIFPSRYALGGRIWKANQRKGVFVPVGCDDFPLADINEEEHRKSPLPGYLGNIPLPASFLNTLWDIRNFLYTRATLRAYIHAIVEAKSRFTILDVISVVIALVTVYFFTFVSKPWWLTNFLGFSFSYGAMQFMSPTKFGTASLVLGTLFFYDIYFVFFTPLMVTVAKSLDIPIKLVFPRPAPPGADPALESMAMLGLGDIVVPGMVIGLALRFDLFLYYKAKAALLERSEKIPYVSATGRWGERFWTMWFSSASRYAPIPFPQRLDGKLTSHEAKNFPKTYFHASIVGYVIGMLATLLAMQISHHAQPALLYLVPGVLGSLWITALVRGDINEMWNFSDVVEEEEEGTHVEKGKDSGDRREKKEEKETLSPSGIIRRMFFERDTSKASAKQSPKTTKDSSKKNDDKPKKPATNETSKSISLFSLSISIPKSRLQPGKDSFLSSSATTNDKEEHAENDSKTENETEQAQQQQQQDEDLGGSDQESEPSSSSSSAPVLVVANPDADVEEPVLKRRRT</sequence>
<feature type="region of interest" description="Disordered" evidence="8">
    <location>
        <begin position="587"/>
        <end position="671"/>
    </location>
</feature>
<feature type="transmembrane region" description="Helical" evidence="9">
    <location>
        <begin position="246"/>
        <end position="264"/>
    </location>
</feature>
<gene>
    <name evidence="10" type="ORF">ACJ73_04540</name>
</gene>
<evidence type="ECO:0000256" key="8">
    <source>
        <dbReference type="SAM" id="MobiDB-lite"/>
    </source>
</evidence>
<feature type="compositionally biased region" description="Acidic residues" evidence="8">
    <location>
        <begin position="70"/>
        <end position="86"/>
    </location>
</feature>
<dbReference type="GO" id="GO:0042500">
    <property type="term" value="F:aspartic endopeptidase activity, intramembrane cleaving"/>
    <property type="evidence" value="ECO:0007669"/>
    <property type="project" value="InterPro"/>
</dbReference>